<dbReference type="Gene3D" id="1.10.287.470">
    <property type="entry name" value="Helix hairpin bin"/>
    <property type="match status" value="1"/>
</dbReference>
<feature type="domain" description="CusB-like beta-barrel" evidence="7">
    <location>
        <begin position="246"/>
        <end position="317"/>
    </location>
</feature>
<organism evidence="9 10">
    <name type="scientific">Acidomonas methanolica NBRC 104435</name>
    <dbReference type="NCBI Taxonomy" id="1231351"/>
    <lineage>
        <taxon>Bacteria</taxon>
        <taxon>Pseudomonadati</taxon>
        <taxon>Pseudomonadota</taxon>
        <taxon>Alphaproteobacteria</taxon>
        <taxon>Acetobacterales</taxon>
        <taxon>Acetobacteraceae</taxon>
        <taxon>Acidomonas</taxon>
    </lineage>
</organism>
<reference evidence="10" key="1">
    <citation type="journal article" date="2014" name="FEMS Microbiol. Lett.">
        <title>Draft Genomic DNA Sequence of the Facultatively Methylotrophic Bacterium Acidomonas methanolica type strain MB58.</title>
        <authorList>
            <person name="Higashiura N."/>
            <person name="Hadano H."/>
            <person name="Hirakawa H."/>
            <person name="Matsutani M."/>
            <person name="Takabe S."/>
            <person name="Matsushita K."/>
            <person name="Azuma Y."/>
        </authorList>
    </citation>
    <scope>NUCLEOTIDE SEQUENCE [LARGE SCALE GENOMIC DNA]</scope>
    <source>
        <strain evidence="10">MB58</strain>
    </source>
</reference>
<keyword evidence="10" id="KW-1185">Reference proteome</keyword>
<feature type="domain" description="Multidrug resistance protein MdtA-like alpha-helical hairpin" evidence="5">
    <location>
        <begin position="138"/>
        <end position="187"/>
    </location>
</feature>
<evidence type="ECO:0000256" key="3">
    <source>
        <dbReference type="SAM" id="MobiDB-lite"/>
    </source>
</evidence>
<dbReference type="InterPro" id="IPR058792">
    <property type="entry name" value="Beta-barrel_RND_2"/>
</dbReference>
<keyword evidence="2" id="KW-0175">Coiled coil</keyword>
<dbReference type="RefSeq" id="WP_042059479.1">
    <property type="nucleotide sequence ID" value="NZ_BAND01000063.1"/>
</dbReference>
<keyword evidence="4" id="KW-1133">Transmembrane helix</keyword>
<evidence type="ECO:0000313" key="10">
    <source>
        <dbReference type="Proteomes" id="UP000019760"/>
    </source>
</evidence>
<proteinExistence type="inferred from homology"/>
<dbReference type="Pfam" id="PF25954">
    <property type="entry name" value="Beta-barrel_RND_2"/>
    <property type="match status" value="1"/>
</dbReference>
<evidence type="ECO:0000259" key="5">
    <source>
        <dbReference type="Pfam" id="PF25876"/>
    </source>
</evidence>
<dbReference type="InterPro" id="IPR006143">
    <property type="entry name" value="RND_pump_MFP"/>
</dbReference>
<dbReference type="GO" id="GO:0015562">
    <property type="term" value="F:efflux transmembrane transporter activity"/>
    <property type="evidence" value="ECO:0007669"/>
    <property type="project" value="TreeGrafter"/>
</dbReference>
<dbReference type="SUPFAM" id="SSF111369">
    <property type="entry name" value="HlyD-like secretion proteins"/>
    <property type="match status" value="1"/>
</dbReference>
<dbReference type="Gene3D" id="2.40.50.100">
    <property type="match status" value="1"/>
</dbReference>
<evidence type="ECO:0000313" key="9">
    <source>
        <dbReference type="EMBL" id="GAJ29506.1"/>
    </source>
</evidence>
<gene>
    <name evidence="9" type="ORF">Amme_063_044</name>
</gene>
<dbReference type="OrthoDB" id="9806939at2"/>
<feature type="coiled-coil region" evidence="2">
    <location>
        <begin position="162"/>
        <end position="192"/>
    </location>
</feature>
<reference evidence="9 10" key="2">
    <citation type="journal article" date="2014" name="FEMS Microbiol. Lett.">
        <title>Draft genomic DNA sequence of the facultatively methylotrophic bacterium Acidomonas methanolica type strain MB58.</title>
        <authorList>
            <person name="Higashiura N."/>
            <person name="Hadano H."/>
            <person name="Hirakawa H."/>
            <person name="Matsutani M."/>
            <person name="Takabe S."/>
            <person name="Matsushita K."/>
            <person name="Azuma Y."/>
        </authorList>
    </citation>
    <scope>NUCLEOTIDE SEQUENCE [LARGE SCALE GENOMIC DNA]</scope>
    <source>
        <strain evidence="9 10">MB58</strain>
    </source>
</reference>
<dbReference type="EMBL" id="BAND01000063">
    <property type="protein sequence ID" value="GAJ29506.1"/>
    <property type="molecule type" value="Genomic_DNA"/>
</dbReference>
<dbReference type="Pfam" id="PF25989">
    <property type="entry name" value="YknX_C"/>
    <property type="match status" value="1"/>
</dbReference>
<comment type="caution">
    <text evidence="9">The sequence shown here is derived from an EMBL/GenBank/DDBJ whole genome shotgun (WGS) entry which is preliminary data.</text>
</comment>
<feature type="domain" description="Multidrug resistance protein MdtA-like barrel-sandwich hybrid" evidence="6">
    <location>
        <begin position="88"/>
        <end position="221"/>
    </location>
</feature>
<evidence type="ECO:0000259" key="6">
    <source>
        <dbReference type="Pfam" id="PF25917"/>
    </source>
</evidence>
<dbReference type="Pfam" id="PF25917">
    <property type="entry name" value="BSH_RND"/>
    <property type="match status" value="1"/>
</dbReference>
<keyword evidence="4" id="KW-0812">Transmembrane</keyword>
<dbReference type="Gene3D" id="2.40.420.20">
    <property type="match status" value="1"/>
</dbReference>
<name>A0A023D6R9_ACIMT</name>
<dbReference type="GO" id="GO:1990281">
    <property type="term" value="C:efflux pump complex"/>
    <property type="evidence" value="ECO:0007669"/>
    <property type="project" value="TreeGrafter"/>
</dbReference>
<dbReference type="PANTHER" id="PTHR30469">
    <property type="entry name" value="MULTIDRUG RESISTANCE PROTEIN MDTA"/>
    <property type="match status" value="1"/>
</dbReference>
<evidence type="ECO:0000256" key="4">
    <source>
        <dbReference type="SAM" id="Phobius"/>
    </source>
</evidence>
<accession>A0A023D6R9</accession>
<dbReference type="InterPro" id="IPR058624">
    <property type="entry name" value="MdtA-like_HH"/>
</dbReference>
<sequence length="430" mass="46574">MSQGNAGQSLSLPDRPSSSRGRLLVLLLIAIAVILAIWGIVERVAHRHHLAMDAEDWARPRVTLISPQAGPAKREFDLPANLAAWYQAPIYAQVSGYVKMWYTDYGAHVKKGDLLAEINTPSLDALYQASKANYNVVLARYKLAVITANRWAALRGTQAVSRQDVDVQAANAAAQKAQLEQAEHEVDRYEALENFKKIVAPFDGVVTSRMVNVGDYVSAGGGDLSARGSVSELFTVADMHALRVFVSVPQDYAAVISNKLAAKLTVPQYPDREYTAHYLTTAQAFNAATRTVTTELTVANPDASLWPDSYATAHFTAPGDPNVLIVPLNSLIFRAQGTQLAKVVDNRVHLIDVTVGINYGLTIQILKGLKAEDQIVANPPADLLEGDEVKVVSVTRGYNDALMAPKKNRPASHDATPEDSSPAPEMGAKQ</sequence>
<dbReference type="InterPro" id="IPR058625">
    <property type="entry name" value="MdtA-like_BSH"/>
</dbReference>
<evidence type="ECO:0000259" key="7">
    <source>
        <dbReference type="Pfam" id="PF25954"/>
    </source>
</evidence>
<dbReference type="NCBIfam" id="TIGR01730">
    <property type="entry name" value="RND_mfp"/>
    <property type="match status" value="1"/>
</dbReference>
<dbReference type="Pfam" id="PF25876">
    <property type="entry name" value="HH_MFP_RND"/>
    <property type="match status" value="1"/>
</dbReference>
<dbReference type="AlphaFoldDB" id="A0A023D6R9"/>
<dbReference type="Proteomes" id="UP000019760">
    <property type="component" value="Unassembled WGS sequence"/>
</dbReference>
<feature type="region of interest" description="Disordered" evidence="3">
    <location>
        <begin position="402"/>
        <end position="430"/>
    </location>
</feature>
<evidence type="ECO:0000256" key="1">
    <source>
        <dbReference type="ARBA" id="ARBA00009477"/>
    </source>
</evidence>
<feature type="transmembrane region" description="Helical" evidence="4">
    <location>
        <begin position="21"/>
        <end position="41"/>
    </location>
</feature>
<evidence type="ECO:0000259" key="8">
    <source>
        <dbReference type="Pfam" id="PF25989"/>
    </source>
</evidence>
<comment type="similarity">
    <text evidence="1">Belongs to the membrane fusion protein (MFP) (TC 8.A.1) family.</text>
</comment>
<dbReference type="InterPro" id="IPR058637">
    <property type="entry name" value="YknX-like_C"/>
</dbReference>
<dbReference type="Gene3D" id="2.40.30.170">
    <property type="match status" value="1"/>
</dbReference>
<dbReference type="PANTHER" id="PTHR30469:SF37">
    <property type="entry name" value="RAGD PROTEIN"/>
    <property type="match status" value="1"/>
</dbReference>
<keyword evidence="4" id="KW-0472">Membrane</keyword>
<feature type="domain" description="YknX-like C-terminal permuted SH3-like" evidence="8">
    <location>
        <begin position="324"/>
        <end position="391"/>
    </location>
</feature>
<protein>
    <submittedName>
        <fullName evidence="9">Multidrug resistance efflux pump</fullName>
    </submittedName>
</protein>
<evidence type="ECO:0000256" key="2">
    <source>
        <dbReference type="SAM" id="Coils"/>
    </source>
</evidence>